<dbReference type="PRINTS" id="PR00598">
    <property type="entry name" value="HTHMARR"/>
</dbReference>
<name>A0A516GWG2_9PROT</name>
<dbReference type="OrthoDB" id="273614at2"/>
<dbReference type="Gene3D" id="1.10.10.10">
    <property type="entry name" value="Winged helix-like DNA-binding domain superfamily/Winged helix DNA-binding domain"/>
    <property type="match status" value="1"/>
</dbReference>
<keyword evidence="3" id="KW-1185">Reference proteome</keyword>
<dbReference type="EMBL" id="CP041636">
    <property type="protein sequence ID" value="QDO95868.1"/>
    <property type="molecule type" value="Genomic_DNA"/>
</dbReference>
<accession>A0A516GWG2</accession>
<feature type="domain" description="HTH marR-type" evidence="1">
    <location>
        <begin position="5"/>
        <end position="140"/>
    </location>
</feature>
<dbReference type="SUPFAM" id="SSF46785">
    <property type="entry name" value="Winged helix' DNA-binding domain"/>
    <property type="match status" value="1"/>
</dbReference>
<sequence length="147" mass="16671">MTGPRTRRIATVRQFNRFYTHCIGLLDESLSQGSFSLTEIRVLFELADEEVVTATALNRRLGLDLGYLSRILHRFERSGFLQREIGRQDRRELQLRLTPAGRAAIAPLDQAASAEVARWLRPLGEQKQRELLAAMQAIMHLLGEAEG</sequence>
<dbReference type="InterPro" id="IPR036390">
    <property type="entry name" value="WH_DNA-bd_sf"/>
</dbReference>
<dbReference type="InterPro" id="IPR039422">
    <property type="entry name" value="MarR/SlyA-like"/>
</dbReference>
<dbReference type="InterPro" id="IPR000835">
    <property type="entry name" value="HTH_MarR-typ"/>
</dbReference>
<gene>
    <name evidence="2" type="ORF">FNB15_00580</name>
</gene>
<dbReference type="AlphaFoldDB" id="A0A516GWG2"/>
<dbReference type="GO" id="GO:0006950">
    <property type="term" value="P:response to stress"/>
    <property type="evidence" value="ECO:0007669"/>
    <property type="project" value="TreeGrafter"/>
</dbReference>
<dbReference type="KEGG" id="fer:FNB15_00580"/>
<dbReference type="PROSITE" id="PS50995">
    <property type="entry name" value="HTH_MARR_2"/>
    <property type="match status" value="1"/>
</dbReference>
<protein>
    <submittedName>
        <fullName evidence="2">Winged helix-turn-helix transcriptional regulator</fullName>
    </submittedName>
</protein>
<dbReference type="Proteomes" id="UP000317496">
    <property type="component" value="Chromosome"/>
</dbReference>
<dbReference type="PANTHER" id="PTHR33164:SF89">
    <property type="entry name" value="MARR FAMILY REGULATORY PROTEIN"/>
    <property type="match status" value="1"/>
</dbReference>
<dbReference type="InterPro" id="IPR036388">
    <property type="entry name" value="WH-like_DNA-bd_sf"/>
</dbReference>
<organism evidence="2 3">
    <name type="scientific">Ferrovibrio terrae</name>
    <dbReference type="NCBI Taxonomy" id="2594003"/>
    <lineage>
        <taxon>Bacteria</taxon>
        <taxon>Pseudomonadati</taxon>
        <taxon>Pseudomonadota</taxon>
        <taxon>Alphaproteobacteria</taxon>
        <taxon>Rhodospirillales</taxon>
        <taxon>Rhodospirillaceae</taxon>
        <taxon>Ferrovibrio</taxon>
    </lineage>
</organism>
<dbReference type="GO" id="GO:0003700">
    <property type="term" value="F:DNA-binding transcription factor activity"/>
    <property type="evidence" value="ECO:0007669"/>
    <property type="project" value="InterPro"/>
</dbReference>
<evidence type="ECO:0000313" key="3">
    <source>
        <dbReference type="Proteomes" id="UP000317496"/>
    </source>
</evidence>
<dbReference type="Pfam" id="PF01047">
    <property type="entry name" value="MarR"/>
    <property type="match status" value="1"/>
</dbReference>
<evidence type="ECO:0000259" key="1">
    <source>
        <dbReference type="PROSITE" id="PS50995"/>
    </source>
</evidence>
<dbReference type="PANTHER" id="PTHR33164">
    <property type="entry name" value="TRANSCRIPTIONAL REGULATOR, MARR FAMILY"/>
    <property type="match status" value="1"/>
</dbReference>
<dbReference type="RefSeq" id="WP_144066849.1">
    <property type="nucleotide sequence ID" value="NZ_CP041636.1"/>
</dbReference>
<proteinExistence type="predicted"/>
<reference evidence="2 3" key="1">
    <citation type="submission" date="2019-07" db="EMBL/GenBank/DDBJ databases">
        <title>Genome sequencing for Ferrovibrio sp. K5.</title>
        <authorList>
            <person name="Park S.-J."/>
        </authorList>
    </citation>
    <scope>NUCLEOTIDE SEQUENCE [LARGE SCALE GENOMIC DNA]</scope>
    <source>
        <strain evidence="2 3">K5</strain>
    </source>
</reference>
<dbReference type="SMART" id="SM00347">
    <property type="entry name" value="HTH_MARR"/>
    <property type="match status" value="1"/>
</dbReference>
<evidence type="ECO:0000313" key="2">
    <source>
        <dbReference type="EMBL" id="QDO95868.1"/>
    </source>
</evidence>